<sequence length="61" mass="7307">MERWKVDVEITFNPITIGKDEETSTQALYRVKDVLNRMLEKEVEISHYHILIQPKKCVEFD</sequence>
<proteinExistence type="predicted"/>
<dbReference type="EMBL" id="MT144215">
    <property type="protein sequence ID" value="QJA50740.1"/>
    <property type="molecule type" value="Genomic_DNA"/>
</dbReference>
<gene>
    <name evidence="1" type="ORF">TM448A01889_0005</name>
</gene>
<protein>
    <submittedName>
        <fullName evidence="1">Uncharacterized protein</fullName>
    </submittedName>
</protein>
<evidence type="ECO:0000313" key="1">
    <source>
        <dbReference type="EMBL" id="QJA50740.1"/>
    </source>
</evidence>
<organism evidence="1">
    <name type="scientific">viral metagenome</name>
    <dbReference type="NCBI Taxonomy" id="1070528"/>
    <lineage>
        <taxon>unclassified sequences</taxon>
        <taxon>metagenomes</taxon>
        <taxon>organismal metagenomes</taxon>
    </lineage>
</organism>
<accession>A0A6H1ZU57</accession>
<name>A0A6H1ZU57_9ZZZZ</name>
<reference evidence="1" key="1">
    <citation type="submission" date="2020-03" db="EMBL/GenBank/DDBJ databases">
        <title>The deep terrestrial virosphere.</title>
        <authorList>
            <person name="Holmfeldt K."/>
            <person name="Nilsson E."/>
            <person name="Simone D."/>
            <person name="Lopez-Fernandez M."/>
            <person name="Wu X."/>
            <person name="de Brujin I."/>
            <person name="Lundin D."/>
            <person name="Andersson A."/>
            <person name="Bertilsson S."/>
            <person name="Dopson M."/>
        </authorList>
    </citation>
    <scope>NUCLEOTIDE SEQUENCE</scope>
    <source>
        <strain evidence="1">TM448A01889</strain>
    </source>
</reference>
<dbReference type="AlphaFoldDB" id="A0A6H1ZU57"/>